<evidence type="ECO:0000256" key="3">
    <source>
        <dbReference type="ARBA" id="ARBA00023172"/>
    </source>
</evidence>
<dbReference type="GeneID" id="77319653"/>
<name>A0ABT3KT71_9BURK</name>
<dbReference type="InterPro" id="IPR002104">
    <property type="entry name" value="Integrase_catalytic"/>
</dbReference>
<evidence type="ECO:0000313" key="7">
    <source>
        <dbReference type="EMBL" id="MCW5321445.1"/>
    </source>
</evidence>
<dbReference type="SUPFAM" id="SSF56349">
    <property type="entry name" value="DNA breaking-rejoining enzymes"/>
    <property type="match status" value="1"/>
</dbReference>
<dbReference type="InterPro" id="IPR011010">
    <property type="entry name" value="DNA_brk_join_enz"/>
</dbReference>
<dbReference type="Gene3D" id="1.10.150.130">
    <property type="match status" value="1"/>
</dbReference>
<evidence type="ECO:0000313" key="8">
    <source>
        <dbReference type="Proteomes" id="UP001208935"/>
    </source>
</evidence>
<dbReference type="PROSITE" id="PS51898">
    <property type="entry name" value="TYR_RECOMBINASE"/>
    <property type="match status" value="1"/>
</dbReference>
<dbReference type="PROSITE" id="PS51900">
    <property type="entry name" value="CB"/>
    <property type="match status" value="1"/>
</dbReference>
<proteinExistence type="predicted"/>
<reference evidence="8" key="1">
    <citation type="submission" date="2023-07" db="EMBL/GenBank/DDBJ databases">
        <title>Verminephrobacter genomes.</title>
        <authorList>
            <person name="Lund M.B."/>
        </authorList>
    </citation>
    <scope>NUCLEOTIDE SEQUENCE [LARGE SCALE GENOMIC DNA]</scope>
    <source>
        <strain evidence="8">AtM5-05</strain>
    </source>
</reference>
<evidence type="ECO:0000256" key="2">
    <source>
        <dbReference type="ARBA" id="ARBA00023125"/>
    </source>
</evidence>
<keyword evidence="8" id="KW-1185">Reference proteome</keyword>
<evidence type="ECO:0000256" key="1">
    <source>
        <dbReference type="ARBA" id="ARBA00022908"/>
    </source>
</evidence>
<dbReference type="Pfam" id="PF00589">
    <property type="entry name" value="Phage_integrase"/>
    <property type="match status" value="1"/>
</dbReference>
<keyword evidence="3" id="KW-0233">DNA recombination</keyword>
<dbReference type="RefSeq" id="WP_010108120.1">
    <property type="nucleotide sequence ID" value="NZ_QZCV01000002.1"/>
</dbReference>
<feature type="domain" description="Core-binding (CB)" evidence="6">
    <location>
        <begin position="56"/>
        <end position="137"/>
    </location>
</feature>
<dbReference type="InterPro" id="IPR010998">
    <property type="entry name" value="Integrase_recombinase_N"/>
</dbReference>
<evidence type="ECO:0000259" key="5">
    <source>
        <dbReference type="PROSITE" id="PS51898"/>
    </source>
</evidence>
<evidence type="ECO:0000256" key="4">
    <source>
        <dbReference type="PROSITE-ProRule" id="PRU01248"/>
    </source>
</evidence>
<sequence length="337" mass="37662">MATPVKTAQGTWRIQIEVKGVRDSATRPSKREAAEWGATRSAELLASAQGRAAEVKSLAQALQRYGQEVSSTKRGWAKELIRLRAFLNQPGFPAKRMLADLSAADIVDWRDARLRVNARSSVLRDMVLLSHVLEVARRDWGWLRLNPMRDVRRPSEPDHRERVISGVEVRKMLRVLGWSRRVPVRSVGQAVANAFLLALQTGCRAGEICGLRWSDVGDGFFAVDGKTGKRDVPAVPATMRTLDLMRGYDAVFVFGLRAQSLDAMFRKYRARAALAGFTFHDARHTAATRLAQRLHVLDLCKMFGWTSTTRALVYYNPRAVEIAQRIASGLTGVVPIR</sequence>
<dbReference type="Proteomes" id="UP001208935">
    <property type="component" value="Unassembled WGS sequence"/>
</dbReference>
<accession>A0ABT3KT71</accession>
<organism evidence="7 8">
    <name type="scientific">Verminephrobacter aporrectodeae subsp. tuberculatae</name>
    <dbReference type="NCBI Taxonomy" id="1110392"/>
    <lineage>
        <taxon>Bacteria</taxon>
        <taxon>Pseudomonadati</taxon>
        <taxon>Pseudomonadota</taxon>
        <taxon>Betaproteobacteria</taxon>
        <taxon>Burkholderiales</taxon>
        <taxon>Comamonadaceae</taxon>
        <taxon>Verminephrobacter</taxon>
    </lineage>
</organism>
<protein>
    <submittedName>
        <fullName evidence="7">Site-specific integrase</fullName>
    </submittedName>
</protein>
<comment type="caution">
    <text evidence="7">The sequence shown here is derived from an EMBL/GenBank/DDBJ whole genome shotgun (WGS) entry which is preliminary data.</text>
</comment>
<feature type="domain" description="Tyr recombinase" evidence="5">
    <location>
        <begin position="159"/>
        <end position="331"/>
    </location>
</feature>
<dbReference type="InterPro" id="IPR013762">
    <property type="entry name" value="Integrase-like_cat_sf"/>
</dbReference>
<gene>
    <name evidence="7" type="ORF">D5039_09885</name>
</gene>
<dbReference type="InterPro" id="IPR050090">
    <property type="entry name" value="Tyrosine_recombinase_XerCD"/>
</dbReference>
<keyword evidence="2 4" id="KW-0238">DNA-binding</keyword>
<dbReference type="Gene3D" id="1.10.443.10">
    <property type="entry name" value="Intergrase catalytic core"/>
    <property type="match status" value="1"/>
</dbReference>
<dbReference type="PANTHER" id="PTHR30349">
    <property type="entry name" value="PHAGE INTEGRASE-RELATED"/>
    <property type="match status" value="1"/>
</dbReference>
<keyword evidence="1" id="KW-0229">DNA integration</keyword>
<dbReference type="EMBL" id="QZCW01000002">
    <property type="protein sequence ID" value="MCW5321445.1"/>
    <property type="molecule type" value="Genomic_DNA"/>
</dbReference>
<dbReference type="PANTHER" id="PTHR30349:SF94">
    <property type="entry name" value="INTEGRASE_RECOMBINASE HI_1414-RELATED"/>
    <property type="match status" value="1"/>
</dbReference>
<evidence type="ECO:0000259" key="6">
    <source>
        <dbReference type="PROSITE" id="PS51900"/>
    </source>
</evidence>
<dbReference type="InterPro" id="IPR044068">
    <property type="entry name" value="CB"/>
</dbReference>